<accession>A0A3P8M387</accession>
<sequence>MQQFSNPVYRPVCNNVKHMVKIMFWIDSVQFARPDKAVQQRAALTTMVRAEEQIVFTPQTDHPQSILRDVVIRFMRRQ</sequence>
<organism evidence="1 2">
    <name type="scientific">Raoultella terrigena</name>
    <name type="common">Klebsiella terrigena</name>
    <dbReference type="NCBI Taxonomy" id="577"/>
    <lineage>
        <taxon>Bacteria</taxon>
        <taxon>Pseudomonadati</taxon>
        <taxon>Pseudomonadota</taxon>
        <taxon>Gammaproteobacteria</taxon>
        <taxon>Enterobacterales</taxon>
        <taxon>Enterobacteriaceae</taxon>
        <taxon>Klebsiella/Raoultella group</taxon>
        <taxon>Raoultella</taxon>
    </lineage>
</organism>
<evidence type="ECO:0000313" key="1">
    <source>
        <dbReference type="EMBL" id="VDR28246.1"/>
    </source>
</evidence>
<reference evidence="1 2" key="1">
    <citation type="submission" date="2018-12" db="EMBL/GenBank/DDBJ databases">
        <authorList>
            <consortium name="Pathogen Informatics"/>
        </authorList>
    </citation>
    <scope>NUCLEOTIDE SEQUENCE [LARGE SCALE GENOMIC DNA]</scope>
    <source>
        <strain evidence="1 2">NCTC13098</strain>
    </source>
</reference>
<dbReference type="KEGG" id="rtg:NCTC13098_04629"/>
<dbReference type="EMBL" id="LR131271">
    <property type="protein sequence ID" value="VDR28246.1"/>
    <property type="molecule type" value="Genomic_DNA"/>
</dbReference>
<dbReference type="Proteomes" id="UP000274346">
    <property type="component" value="Chromosome"/>
</dbReference>
<dbReference type="AlphaFoldDB" id="A0A3P8M387"/>
<proteinExistence type="predicted"/>
<gene>
    <name evidence="1" type="ORF">NCTC13098_04629</name>
</gene>
<protein>
    <submittedName>
        <fullName evidence="1">Uncharacterized protein</fullName>
    </submittedName>
</protein>
<name>A0A3P8M387_RAOTE</name>
<evidence type="ECO:0000313" key="2">
    <source>
        <dbReference type="Proteomes" id="UP000274346"/>
    </source>
</evidence>